<dbReference type="CDD" id="cd17535">
    <property type="entry name" value="REC_NarL-like"/>
    <property type="match status" value="1"/>
</dbReference>
<dbReference type="Proteomes" id="UP000607559">
    <property type="component" value="Unassembled WGS sequence"/>
</dbReference>
<keyword evidence="7" id="KW-1185">Reference proteome</keyword>
<dbReference type="PROSITE" id="PS50110">
    <property type="entry name" value="RESPONSE_REGULATORY"/>
    <property type="match status" value="1"/>
</dbReference>
<sequence length="232" mass="25667">MWYCHLAKAAELCCMTISVCIVDDNKDIRSALEQIILMAEGYTLAGSYADAEEALAKIPAAMPNVVLMDINLGDGESGIDCVRQLKPQYPEILFMMCTIYEEDEKIFEALKAGANGYILKKTAPNKLLDALRELHEGGAPMSSQIARKVVNAFQVKSPADPAGSPSAAGKAISILSNRENEILQLLAQGMLYKEIAGRLFISQETVRKHVYHIYEKLHVNNRVEAINKFYGR</sequence>
<comment type="caution">
    <text evidence="6">The sequence shown here is derived from an EMBL/GenBank/DDBJ whole genome shotgun (WGS) entry which is preliminary data.</text>
</comment>
<dbReference type="SMART" id="SM00448">
    <property type="entry name" value="REC"/>
    <property type="match status" value="1"/>
</dbReference>
<organism evidence="6 7">
    <name type="scientific">Puia dinghuensis</name>
    <dbReference type="NCBI Taxonomy" id="1792502"/>
    <lineage>
        <taxon>Bacteria</taxon>
        <taxon>Pseudomonadati</taxon>
        <taxon>Bacteroidota</taxon>
        <taxon>Chitinophagia</taxon>
        <taxon>Chitinophagales</taxon>
        <taxon>Chitinophagaceae</taxon>
        <taxon>Puia</taxon>
    </lineage>
</organism>
<evidence type="ECO:0000256" key="2">
    <source>
        <dbReference type="ARBA" id="ARBA00023125"/>
    </source>
</evidence>
<dbReference type="GO" id="GO:0000160">
    <property type="term" value="P:phosphorelay signal transduction system"/>
    <property type="evidence" value="ECO:0007669"/>
    <property type="project" value="InterPro"/>
</dbReference>
<dbReference type="SMART" id="SM00421">
    <property type="entry name" value="HTH_LUXR"/>
    <property type="match status" value="1"/>
</dbReference>
<dbReference type="PROSITE" id="PS50043">
    <property type="entry name" value="HTH_LUXR_2"/>
    <property type="match status" value="1"/>
</dbReference>
<dbReference type="PANTHER" id="PTHR43214">
    <property type="entry name" value="TWO-COMPONENT RESPONSE REGULATOR"/>
    <property type="match status" value="1"/>
</dbReference>
<reference evidence="6" key="2">
    <citation type="submission" date="2020-09" db="EMBL/GenBank/DDBJ databases">
        <authorList>
            <person name="Sun Q."/>
            <person name="Zhou Y."/>
        </authorList>
    </citation>
    <scope>NUCLEOTIDE SEQUENCE</scope>
    <source>
        <strain evidence="6">CGMCC 1.15448</strain>
    </source>
</reference>
<dbReference type="CDD" id="cd06170">
    <property type="entry name" value="LuxR_C_like"/>
    <property type="match status" value="1"/>
</dbReference>
<gene>
    <name evidence="6" type="ORF">GCM10011511_44870</name>
</gene>
<evidence type="ECO:0000256" key="1">
    <source>
        <dbReference type="ARBA" id="ARBA00022553"/>
    </source>
</evidence>
<dbReference type="SUPFAM" id="SSF52172">
    <property type="entry name" value="CheY-like"/>
    <property type="match status" value="1"/>
</dbReference>
<accession>A0A8J2UGX2</accession>
<keyword evidence="1 3" id="KW-0597">Phosphoprotein</keyword>
<protein>
    <submittedName>
        <fullName evidence="6">DNA-binding response regulator</fullName>
    </submittedName>
</protein>
<dbReference type="AlphaFoldDB" id="A0A8J2UGX2"/>
<evidence type="ECO:0000313" key="7">
    <source>
        <dbReference type="Proteomes" id="UP000607559"/>
    </source>
</evidence>
<dbReference type="InterPro" id="IPR011006">
    <property type="entry name" value="CheY-like_superfamily"/>
</dbReference>
<evidence type="ECO:0000259" key="5">
    <source>
        <dbReference type="PROSITE" id="PS50110"/>
    </source>
</evidence>
<dbReference type="InterPro" id="IPR000792">
    <property type="entry name" value="Tscrpt_reg_LuxR_C"/>
</dbReference>
<name>A0A8J2UGX2_9BACT</name>
<proteinExistence type="predicted"/>
<feature type="modified residue" description="4-aspartylphosphate" evidence="3">
    <location>
        <position position="69"/>
    </location>
</feature>
<evidence type="ECO:0000313" key="6">
    <source>
        <dbReference type="EMBL" id="GGB16042.1"/>
    </source>
</evidence>
<dbReference type="Pfam" id="PF00072">
    <property type="entry name" value="Response_reg"/>
    <property type="match status" value="1"/>
</dbReference>
<feature type="domain" description="Response regulatory" evidence="5">
    <location>
        <begin position="18"/>
        <end position="135"/>
    </location>
</feature>
<dbReference type="PROSITE" id="PS00622">
    <property type="entry name" value="HTH_LUXR_1"/>
    <property type="match status" value="1"/>
</dbReference>
<dbReference type="Pfam" id="PF00196">
    <property type="entry name" value="GerE"/>
    <property type="match status" value="1"/>
</dbReference>
<dbReference type="EMBL" id="BMJC01000005">
    <property type="protein sequence ID" value="GGB16042.1"/>
    <property type="molecule type" value="Genomic_DNA"/>
</dbReference>
<evidence type="ECO:0000259" key="4">
    <source>
        <dbReference type="PROSITE" id="PS50043"/>
    </source>
</evidence>
<keyword evidence="2 6" id="KW-0238">DNA-binding</keyword>
<reference evidence="6" key="1">
    <citation type="journal article" date="2014" name="Int. J. Syst. Evol. Microbiol.">
        <title>Complete genome sequence of Corynebacterium casei LMG S-19264T (=DSM 44701T), isolated from a smear-ripened cheese.</title>
        <authorList>
            <consortium name="US DOE Joint Genome Institute (JGI-PGF)"/>
            <person name="Walter F."/>
            <person name="Albersmeier A."/>
            <person name="Kalinowski J."/>
            <person name="Ruckert C."/>
        </authorList>
    </citation>
    <scope>NUCLEOTIDE SEQUENCE</scope>
    <source>
        <strain evidence="6">CGMCC 1.15448</strain>
    </source>
</reference>
<dbReference type="InterPro" id="IPR039420">
    <property type="entry name" value="WalR-like"/>
</dbReference>
<feature type="domain" description="HTH luxR-type" evidence="4">
    <location>
        <begin position="168"/>
        <end position="232"/>
    </location>
</feature>
<dbReference type="GO" id="GO:0006355">
    <property type="term" value="P:regulation of DNA-templated transcription"/>
    <property type="evidence" value="ECO:0007669"/>
    <property type="project" value="InterPro"/>
</dbReference>
<dbReference type="PANTHER" id="PTHR43214:SF43">
    <property type="entry name" value="TWO-COMPONENT RESPONSE REGULATOR"/>
    <property type="match status" value="1"/>
</dbReference>
<dbReference type="InterPro" id="IPR058245">
    <property type="entry name" value="NreC/VraR/RcsB-like_REC"/>
</dbReference>
<dbReference type="PRINTS" id="PR00038">
    <property type="entry name" value="HTHLUXR"/>
</dbReference>
<dbReference type="Gene3D" id="3.40.50.2300">
    <property type="match status" value="1"/>
</dbReference>
<evidence type="ECO:0000256" key="3">
    <source>
        <dbReference type="PROSITE-ProRule" id="PRU00169"/>
    </source>
</evidence>
<dbReference type="InterPro" id="IPR001789">
    <property type="entry name" value="Sig_transdc_resp-reg_receiver"/>
</dbReference>
<dbReference type="GO" id="GO:0003677">
    <property type="term" value="F:DNA binding"/>
    <property type="evidence" value="ECO:0007669"/>
    <property type="project" value="UniProtKB-KW"/>
</dbReference>